<gene>
    <name evidence="2" type="ORF">TNCT_486771</name>
</gene>
<proteinExistence type="predicted"/>
<evidence type="ECO:0000313" key="2">
    <source>
        <dbReference type="EMBL" id="GFR01841.1"/>
    </source>
</evidence>
<evidence type="ECO:0000256" key="1">
    <source>
        <dbReference type="SAM" id="MobiDB-lite"/>
    </source>
</evidence>
<dbReference type="EMBL" id="BMAO01035176">
    <property type="protein sequence ID" value="GFR01841.1"/>
    <property type="molecule type" value="Genomic_DNA"/>
</dbReference>
<organism evidence="2 3">
    <name type="scientific">Trichonephila clavata</name>
    <name type="common">Joro spider</name>
    <name type="synonym">Nephila clavata</name>
    <dbReference type="NCBI Taxonomy" id="2740835"/>
    <lineage>
        <taxon>Eukaryota</taxon>
        <taxon>Metazoa</taxon>
        <taxon>Ecdysozoa</taxon>
        <taxon>Arthropoda</taxon>
        <taxon>Chelicerata</taxon>
        <taxon>Arachnida</taxon>
        <taxon>Araneae</taxon>
        <taxon>Araneomorphae</taxon>
        <taxon>Entelegynae</taxon>
        <taxon>Araneoidea</taxon>
        <taxon>Nephilidae</taxon>
        <taxon>Trichonephila</taxon>
    </lineage>
</organism>
<dbReference type="AlphaFoldDB" id="A0A8X6L8Q6"/>
<keyword evidence="3" id="KW-1185">Reference proteome</keyword>
<comment type="caution">
    <text evidence="2">The sequence shown here is derived from an EMBL/GenBank/DDBJ whole genome shotgun (WGS) entry which is preliminary data.</text>
</comment>
<sequence length="114" mass="13000">MRLRLKEELADQNSFLVLHLVQLEADPQHAVSDRLRLIVDPVDLQAVRMRKTKRGDLPRRSSYPASYKTGKKHRDADTFSRNPVEEETETTDKCLAVATSMNLATDQKKNPAPE</sequence>
<accession>A0A8X6L8Q6</accession>
<dbReference type="Proteomes" id="UP000887116">
    <property type="component" value="Unassembled WGS sequence"/>
</dbReference>
<evidence type="ECO:0000313" key="3">
    <source>
        <dbReference type="Proteomes" id="UP000887116"/>
    </source>
</evidence>
<feature type="region of interest" description="Disordered" evidence="1">
    <location>
        <begin position="51"/>
        <end position="91"/>
    </location>
</feature>
<reference evidence="2" key="1">
    <citation type="submission" date="2020-07" db="EMBL/GenBank/DDBJ databases">
        <title>Multicomponent nature underlies the extraordinary mechanical properties of spider dragline silk.</title>
        <authorList>
            <person name="Kono N."/>
            <person name="Nakamura H."/>
            <person name="Mori M."/>
            <person name="Yoshida Y."/>
            <person name="Ohtoshi R."/>
            <person name="Malay A.D."/>
            <person name="Moran D.A.P."/>
            <person name="Tomita M."/>
            <person name="Numata K."/>
            <person name="Arakawa K."/>
        </authorList>
    </citation>
    <scope>NUCLEOTIDE SEQUENCE</scope>
</reference>
<name>A0A8X6L8Q6_TRICU</name>
<protein>
    <submittedName>
        <fullName evidence="2">Uncharacterized protein</fullName>
    </submittedName>
</protein>